<gene>
    <name evidence="1" type="ORF">DES32_1698</name>
</gene>
<protein>
    <recommendedName>
        <fullName evidence="3">DUF937 domain-containing protein</fullName>
    </recommendedName>
</protein>
<reference evidence="1 2" key="1">
    <citation type="submission" date="2018-08" db="EMBL/GenBank/DDBJ databases">
        <title>Genomic Encyclopedia of Type Strains, Phase IV (KMG-IV): sequencing the most valuable type-strain genomes for metagenomic binning, comparative biology and taxonomic classification.</title>
        <authorList>
            <person name="Goeker M."/>
        </authorList>
    </citation>
    <scope>NUCLEOTIDE SEQUENCE [LARGE SCALE GENOMIC DNA]</scope>
    <source>
        <strain evidence="1 2">BW863</strain>
    </source>
</reference>
<accession>A0A3D9YZH6</accession>
<name>A0A3D9YZH6_9HYPH</name>
<dbReference type="RefSeq" id="WP_115836183.1">
    <property type="nucleotide sequence ID" value="NZ_CP025086.1"/>
</dbReference>
<dbReference type="Pfam" id="PF06078">
    <property type="entry name" value="DUF937"/>
    <property type="match status" value="1"/>
</dbReference>
<evidence type="ECO:0000313" key="1">
    <source>
        <dbReference type="EMBL" id="REF88057.1"/>
    </source>
</evidence>
<evidence type="ECO:0000313" key="2">
    <source>
        <dbReference type="Proteomes" id="UP000256900"/>
    </source>
</evidence>
<sequence length="249" mass="24244">MFNLSDILQSAQGGQAIDNIAQRFGLSPEQAQAAVQALIPAISAGLTKAATNPSTLGSVISAATDSAHQASFNNTSATPSPDATQKSSDTLSQILGSNHIVQQIVERASAATGIRPDVLLQILPVVASLAIGGLAASLRNQGLSGALGQLASAAEQGNLGSILGGATGSASGTSASSGGGLLGTLTNILSSFLGGGGAGNAPAGAAPANSSLGSALSSLTSMFQTGNLPANISQSGLQDEIGKILNSNR</sequence>
<dbReference type="InterPro" id="IPR009282">
    <property type="entry name" value="DUF937"/>
</dbReference>
<keyword evidence="2" id="KW-1185">Reference proteome</keyword>
<dbReference type="Proteomes" id="UP000256900">
    <property type="component" value="Unassembled WGS sequence"/>
</dbReference>
<evidence type="ECO:0008006" key="3">
    <source>
        <dbReference type="Google" id="ProtNLM"/>
    </source>
</evidence>
<dbReference type="EMBL" id="QUMO01000002">
    <property type="protein sequence ID" value="REF88057.1"/>
    <property type="molecule type" value="Genomic_DNA"/>
</dbReference>
<dbReference type="OrthoDB" id="5526542at2"/>
<proteinExistence type="predicted"/>
<dbReference type="AlphaFoldDB" id="A0A3D9YZH6"/>
<organism evidence="1 2">
    <name type="scientific">Methylovirgula ligni</name>
    <dbReference type="NCBI Taxonomy" id="569860"/>
    <lineage>
        <taxon>Bacteria</taxon>
        <taxon>Pseudomonadati</taxon>
        <taxon>Pseudomonadota</taxon>
        <taxon>Alphaproteobacteria</taxon>
        <taxon>Hyphomicrobiales</taxon>
        <taxon>Beijerinckiaceae</taxon>
        <taxon>Methylovirgula</taxon>
    </lineage>
</organism>
<comment type="caution">
    <text evidence="1">The sequence shown here is derived from an EMBL/GenBank/DDBJ whole genome shotgun (WGS) entry which is preliminary data.</text>
</comment>